<dbReference type="InterPro" id="IPR046886">
    <property type="entry name" value="RsmE_MTase_dom"/>
</dbReference>
<dbReference type="InterPro" id="IPR006700">
    <property type="entry name" value="RsmE"/>
</dbReference>
<dbReference type="NCBIfam" id="TIGR00046">
    <property type="entry name" value="RsmE family RNA methyltransferase"/>
    <property type="match status" value="1"/>
</dbReference>
<evidence type="ECO:0000256" key="5">
    <source>
        <dbReference type="ARBA" id="ARBA00022490"/>
    </source>
</evidence>
<comment type="similarity">
    <text evidence="2 12">Belongs to the RNA methyltransferase RsmE family.</text>
</comment>
<evidence type="ECO:0000259" key="13">
    <source>
        <dbReference type="Pfam" id="PF04452"/>
    </source>
</evidence>
<dbReference type="InterPro" id="IPR029028">
    <property type="entry name" value="Alpha/beta_knot_MTases"/>
</dbReference>
<evidence type="ECO:0000256" key="4">
    <source>
        <dbReference type="ARBA" id="ARBA00013673"/>
    </source>
</evidence>
<dbReference type="RefSeq" id="WP_103075191.1">
    <property type="nucleotide sequence ID" value="NZ_NPZB01000002.1"/>
</dbReference>
<dbReference type="CDD" id="cd18084">
    <property type="entry name" value="RsmE-like"/>
    <property type="match status" value="1"/>
</dbReference>
<keyword evidence="6 12" id="KW-0698">rRNA processing</keyword>
<keyword evidence="5 12" id="KW-0963">Cytoplasm</keyword>
<feature type="domain" description="Ribosomal RNA small subunit methyltransferase E PUA-like" evidence="14">
    <location>
        <begin position="26"/>
        <end position="66"/>
    </location>
</feature>
<protein>
    <recommendedName>
        <fullName evidence="4 12">Ribosomal RNA small subunit methyltransferase E</fullName>
        <ecNumber evidence="3 12">2.1.1.193</ecNumber>
    </recommendedName>
</protein>
<feature type="domain" description="Ribosomal RNA small subunit methyltransferase E methyltransferase" evidence="13">
    <location>
        <begin position="74"/>
        <end position="237"/>
    </location>
</feature>
<gene>
    <name evidence="15" type="ORF">Lysil_1662</name>
</gene>
<dbReference type="SUPFAM" id="SSF88697">
    <property type="entry name" value="PUA domain-like"/>
    <property type="match status" value="1"/>
</dbReference>
<comment type="catalytic activity">
    <reaction evidence="11 12">
        <text>uridine(1498) in 16S rRNA + S-adenosyl-L-methionine = N(3)-methyluridine(1498) in 16S rRNA + S-adenosyl-L-homocysteine + H(+)</text>
        <dbReference type="Rhea" id="RHEA:42920"/>
        <dbReference type="Rhea" id="RHEA-COMP:10283"/>
        <dbReference type="Rhea" id="RHEA-COMP:10284"/>
        <dbReference type="ChEBI" id="CHEBI:15378"/>
        <dbReference type="ChEBI" id="CHEBI:57856"/>
        <dbReference type="ChEBI" id="CHEBI:59789"/>
        <dbReference type="ChEBI" id="CHEBI:65315"/>
        <dbReference type="ChEBI" id="CHEBI:74502"/>
        <dbReference type="EC" id="2.1.1.193"/>
    </reaction>
</comment>
<dbReference type="GO" id="GO:0070042">
    <property type="term" value="F:rRNA (uridine-N3-)-methyltransferase activity"/>
    <property type="evidence" value="ECO:0007669"/>
    <property type="project" value="TreeGrafter"/>
</dbReference>
<dbReference type="AlphaFoldDB" id="A0A2K1PXG6"/>
<comment type="subcellular location">
    <subcellularLocation>
        <location evidence="1 12">Cytoplasm</location>
    </subcellularLocation>
</comment>
<dbReference type="Pfam" id="PF20260">
    <property type="entry name" value="PUA_4"/>
    <property type="match status" value="1"/>
</dbReference>
<sequence length="244" mass="26066">MRLTRVHVDAALREGDELALLETSAAHLTRVLRLQAGDACVVFDGRGFEADARLVAIDKRGARVQIGAVRRPDNESPLRITLLQGVARGEKMDLILQKGTELGVTAFVPVFSDRSEVKLDGARAAKRLEHWRGVVTSACEQSGRAFLPDVASPQPLANAMAALPAAARLLLDPVASMNCRSALAANTRDVVLAVGPEGGWSPQDRSLLEAQRFLGVRLGPRVLRTETAGLAAIAALQALHGDFD</sequence>
<dbReference type="GO" id="GO:0005737">
    <property type="term" value="C:cytoplasm"/>
    <property type="evidence" value="ECO:0007669"/>
    <property type="project" value="UniProtKB-SubCell"/>
</dbReference>
<evidence type="ECO:0000256" key="12">
    <source>
        <dbReference type="PIRNR" id="PIRNR015601"/>
    </source>
</evidence>
<evidence type="ECO:0000256" key="1">
    <source>
        <dbReference type="ARBA" id="ARBA00004496"/>
    </source>
</evidence>
<dbReference type="Gene3D" id="3.40.1280.10">
    <property type="match status" value="1"/>
</dbReference>
<dbReference type="OrthoDB" id="9815641at2"/>
<dbReference type="InterPro" id="IPR046887">
    <property type="entry name" value="RsmE_PUA-like"/>
</dbReference>
<dbReference type="GO" id="GO:0070475">
    <property type="term" value="P:rRNA base methylation"/>
    <property type="evidence" value="ECO:0007669"/>
    <property type="project" value="TreeGrafter"/>
</dbReference>
<organism evidence="15 16">
    <name type="scientific">Solilutibacter silvestris</name>
    <dbReference type="NCBI Taxonomy" id="1645665"/>
    <lineage>
        <taxon>Bacteria</taxon>
        <taxon>Pseudomonadati</taxon>
        <taxon>Pseudomonadota</taxon>
        <taxon>Gammaproteobacteria</taxon>
        <taxon>Lysobacterales</taxon>
        <taxon>Lysobacteraceae</taxon>
        <taxon>Solilutibacter</taxon>
    </lineage>
</organism>
<keyword evidence="8 12" id="KW-0808">Transferase</keyword>
<keyword evidence="7 12" id="KW-0489">Methyltransferase</keyword>
<name>A0A2K1PXG6_9GAMM</name>
<evidence type="ECO:0000256" key="10">
    <source>
        <dbReference type="ARBA" id="ARBA00025699"/>
    </source>
</evidence>
<evidence type="ECO:0000256" key="6">
    <source>
        <dbReference type="ARBA" id="ARBA00022552"/>
    </source>
</evidence>
<comment type="function">
    <text evidence="10 12">Specifically methylates the N3 position of the uracil ring of uridine 1498 (m3U1498) in 16S rRNA. Acts on the fully assembled 30S ribosomal subunit.</text>
</comment>
<dbReference type="PANTHER" id="PTHR30027">
    <property type="entry name" value="RIBOSOMAL RNA SMALL SUBUNIT METHYLTRANSFERASE E"/>
    <property type="match status" value="1"/>
</dbReference>
<dbReference type="NCBIfam" id="NF008692">
    <property type="entry name" value="PRK11713.1-5"/>
    <property type="match status" value="1"/>
</dbReference>
<dbReference type="EMBL" id="NPZB01000002">
    <property type="protein sequence ID" value="PNS07486.1"/>
    <property type="molecule type" value="Genomic_DNA"/>
</dbReference>
<proteinExistence type="inferred from homology"/>
<dbReference type="InterPro" id="IPR029026">
    <property type="entry name" value="tRNA_m1G_MTases_N"/>
</dbReference>
<dbReference type="Proteomes" id="UP000236220">
    <property type="component" value="Unassembled WGS sequence"/>
</dbReference>
<dbReference type="PANTHER" id="PTHR30027:SF3">
    <property type="entry name" value="16S RRNA (URACIL(1498)-N(3))-METHYLTRANSFERASE"/>
    <property type="match status" value="1"/>
</dbReference>
<evidence type="ECO:0000256" key="9">
    <source>
        <dbReference type="ARBA" id="ARBA00022691"/>
    </source>
</evidence>
<dbReference type="InterPro" id="IPR015947">
    <property type="entry name" value="PUA-like_sf"/>
</dbReference>
<dbReference type="Pfam" id="PF04452">
    <property type="entry name" value="Methyltrans_RNA"/>
    <property type="match status" value="1"/>
</dbReference>
<comment type="caution">
    <text evidence="15">The sequence shown here is derived from an EMBL/GenBank/DDBJ whole genome shotgun (WGS) entry which is preliminary data.</text>
</comment>
<evidence type="ECO:0000256" key="2">
    <source>
        <dbReference type="ARBA" id="ARBA00005528"/>
    </source>
</evidence>
<evidence type="ECO:0000256" key="11">
    <source>
        <dbReference type="ARBA" id="ARBA00047944"/>
    </source>
</evidence>
<evidence type="ECO:0000256" key="7">
    <source>
        <dbReference type="ARBA" id="ARBA00022603"/>
    </source>
</evidence>
<reference evidence="15 16" key="1">
    <citation type="submission" date="2017-08" db="EMBL/GenBank/DDBJ databases">
        <title>Lysobacter sylvestris genome.</title>
        <authorList>
            <person name="Zhang D.-C."/>
            <person name="Albuquerque L."/>
            <person name="Franca L."/>
            <person name="Froufe H.J.C."/>
            <person name="Barroso C."/>
            <person name="Egas C."/>
            <person name="Da Costa M."/>
            <person name="Margesin R."/>
        </authorList>
    </citation>
    <scope>NUCLEOTIDE SEQUENCE [LARGE SCALE GENOMIC DNA]</scope>
    <source>
        <strain evidence="15 16">AM20-91</strain>
    </source>
</reference>
<dbReference type="EC" id="2.1.1.193" evidence="3 12"/>
<evidence type="ECO:0000313" key="16">
    <source>
        <dbReference type="Proteomes" id="UP000236220"/>
    </source>
</evidence>
<keyword evidence="9 12" id="KW-0949">S-adenosyl-L-methionine</keyword>
<keyword evidence="16" id="KW-1185">Reference proteome</keyword>
<dbReference type="PIRSF" id="PIRSF015601">
    <property type="entry name" value="MTase_slr0722"/>
    <property type="match status" value="1"/>
</dbReference>
<accession>A0A2K1PXG6</accession>
<dbReference type="SUPFAM" id="SSF75217">
    <property type="entry name" value="alpha/beta knot"/>
    <property type="match status" value="1"/>
</dbReference>
<evidence type="ECO:0000256" key="3">
    <source>
        <dbReference type="ARBA" id="ARBA00012328"/>
    </source>
</evidence>
<evidence type="ECO:0000256" key="8">
    <source>
        <dbReference type="ARBA" id="ARBA00022679"/>
    </source>
</evidence>
<evidence type="ECO:0000259" key="14">
    <source>
        <dbReference type="Pfam" id="PF20260"/>
    </source>
</evidence>
<evidence type="ECO:0000313" key="15">
    <source>
        <dbReference type="EMBL" id="PNS07486.1"/>
    </source>
</evidence>